<dbReference type="SUPFAM" id="SSF51569">
    <property type="entry name" value="Aldolase"/>
    <property type="match status" value="1"/>
</dbReference>
<sequence>MKPTFIIAEAGINACGNLDIAKQQIDLATMCGCDSIKFQIYDTDRLYDGDRTAKTYKEHQRGWFSYKNFRVLADYTTIEWMATPFDVEAVDLMEDIGVRRYKVATRSVIDHKLMEAIAKTKKPVIFSTGRHDTNTVKASLDILSDNQITLMYCVPNYPTKVKDLNFGRMTKMAEIFKVPYGFSDHTTGIWASIEAVRLGAEAIERHFTVSRSLEGCDQICSLEPNEMKLLVKSIRQLEAYRDVL</sequence>
<accession>A0A6H1ZP58</accession>
<feature type="domain" description="PseI/NeuA/B-like" evidence="1">
    <location>
        <begin position="25"/>
        <end position="239"/>
    </location>
</feature>
<reference evidence="2" key="1">
    <citation type="submission" date="2020-03" db="EMBL/GenBank/DDBJ databases">
        <title>The deep terrestrial virosphere.</title>
        <authorList>
            <person name="Holmfeldt K."/>
            <person name="Nilsson E."/>
            <person name="Simone D."/>
            <person name="Lopez-Fernandez M."/>
            <person name="Wu X."/>
            <person name="de Brujin I."/>
            <person name="Lundin D."/>
            <person name="Andersson A."/>
            <person name="Bertilsson S."/>
            <person name="Dopson M."/>
        </authorList>
    </citation>
    <scope>NUCLEOTIDE SEQUENCE</scope>
    <source>
        <strain evidence="2">TM448A01435</strain>
    </source>
</reference>
<protein>
    <submittedName>
        <fullName evidence="2">Putative N-acetylneuraminate synthase</fullName>
    </submittedName>
</protein>
<proteinExistence type="predicted"/>
<dbReference type="InterPro" id="IPR013132">
    <property type="entry name" value="PseI/NeuA/B-like_N"/>
</dbReference>
<dbReference type="InterPro" id="IPR051690">
    <property type="entry name" value="PseI-like"/>
</dbReference>
<dbReference type="GO" id="GO:0016051">
    <property type="term" value="P:carbohydrate biosynthetic process"/>
    <property type="evidence" value="ECO:0007669"/>
    <property type="project" value="InterPro"/>
</dbReference>
<organism evidence="2">
    <name type="scientific">viral metagenome</name>
    <dbReference type="NCBI Taxonomy" id="1070528"/>
    <lineage>
        <taxon>unclassified sequences</taxon>
        <taxon>metagenomes</taxon>
        <taxon>organismal metagenomes</taxon>
    </lineage>
</organism>
<dbReference type="Gene3D" id="3.20.20.70">
    <property type="entry name" value="Aldolase class I"/>
    <property type="match status" value="1"/>
</dbReference>
<dbReference type="GO" id="GO:0047444">
    <property type="term" value="F:N-acylneuraminate-9-phosphate synthase activity"/>
    <property type="evidence" value="ECO:0007669"/>
    <property type="project" value="TreeGrafter"/>
</dbReference>
<dbReference type="InterPro" id="IPR013785">
    <property type="entry name" value="Aldolase_TIM"/>
</dbReference>
<dbReference type="PANTHER" id="PTHR42966:SF1">
    <property type="entry name" value="SIALIC ACID SYNTHASE"/>
    <property type="match status" value="1"/>
</dbReference>
<evidence type="ECO:0000313" key="2">
    <source>
        <dbReference type="EMBL" id="QJA49713.1"/>
    </source>
</evidence>
<name>A0A6H1ZP58_9ZZZZ</name>
<dbReference type="PANTHER" id="PTHR42966">
    <property type="entry name" value="N-ACETYLNEURAMINATE SYNTHASE"/>
    <property type="match status" value="1"/>
</dbReference>
<dbReference type="AlphaFoldDB" id="A0A6H1ZP58"/>
<dbReference type="Pfam" id="PF03102">
    <property type="entry name" value="NeuB"/>
    <property type="match status" value="1"/>
</dbReference>
<dbReference type="EMBL" id="MT144150">
    <property type="protein sequence ID" value="QJA49713.1"/>
    <property type="molecule type" value="Genomic_DNA"/>
</dbReference>
<evidence type="ECO:0000259" key="1">
    <source>
        <dbReference type="Pfam" id="PF03102"/>
    </source>
</evidence>
<gene>
    <name evidence="2" type="ORF">TM448A01435_0015</name>
</gene>